<reference evidence="1 2" key="1">
    <citation type="submission" date="2019-04" db="EMBL/GenBank/DDBJ databases">
        <title>Genome of a novel bacterium Candidatus Jettenia ecosi reconstructed from metagenome of an anammox bioreactor.</title>
        <authorList>
            <person name="Mardanov A.V."/>
            <person name="Beletsky A.V."/>
            <person name="Ravin N.V."/>
            <person name="Botchkova E.A."/>
            <person name="Litti Y.V."/>
            <person name="Nozhevnikova A.N."/>
        </authorList>
    </citation>
    <scope>NUCLEOTIDE SEQUENCE [LARGE SCALE GENOMIC DNA]</scope>
    <source>
        <strain evidence="1">J2</strain>
    </source>
</reference>
<dbReference type="EMBL" id="SULG01000006">
    <property type="protein sequence ID" value="TLD43201.1"/>
    <property type="molecule type" value="Genomic_DNA"/>
</dbReference>
<name>A0A533QKA4_9BACT</name>
<sequence length="69" mass="7799">MKLTMGKEASSVTKQYTEITVGRPTALEHRHPFDNVRRYANKNTTDPKETLNAGGVPSQEVIERIIDKE</sequence>
<gene>
    <name evidence="1" type="ORF">JETT_0505</name>
</gene>
<proteinExistence type="predicted"/>
<dbReference type="AlphaFoldDB" id="A0A533QKA4"/>
<dbReference type="Proteomes" id="UP000319783">
    <property type="component" value="Unassembled WGS sequence"/>
</dbReference>
<comment type="caution">
    <text evidence="1">The sequence shown here is derived from an EMBL/GenBank/DDBJ whole genome shotgun (WGS) entry which is preliminary data.</text>
</comment>
<evidence type="ECO:0000313" key="2">
    <source>
        <dbReference type="Proteomes" id="UP000319783"/>
    </source>
</evidence>
<evidence type="ECO:0000313" key="1">
    <source>
        <dbReference type="EMBL" id="TLD43201.1"/>
    </source>
</evidence>
<accession>A0A533QKA4</accession>
<organism evidence="1 2">
    <name type="scientific">Candidatus Jettenia ecosi</name>
    <dbReference type="NCBI Taxonomy" id="2494326"/>
    <lineage>
        <taxon>Bacteria</taxon>
        <taxon>Pseudomonadati</taxon>
        <taxon>Planctomycetota</taxon>
        <taxon>Candidatus Brocadiia</taxon>
        <taxon>Candidatus Brocadiales</taxon>
        <taxon>Candidatus Brocadiaceae</taxon>
        <taxon>Candidatus Jettenia</taxon>
    </lineage>
</organism>
<protein>
    <submittedName>
        <fullName evidence="1">Uncharacterized protein</fullName>
    </submittedName>
</protein>